<keyword evidence="3" id="KW-1185">Reference proteome</keyword>
<dbReference type="STRING" id="1163408.UU9_13930"/>
<dbReference type="EMBL" id="AJXU01000064">
    <property type="protein sequence ID" value="EIL88055.1"/>
    <property type="molecule type" value="Genomic_DNA"/>
</dbReference>
<dbReference type="Pfam" id="PF13332">
    <property type="entry name" value="Fil_haemagg_2"/>
    <property type="match status" value="2"/>
</dbReference>
<dbReference type="GO" id="GO:0003824">
    <property type="term" value="F:catalytic activity"/>
    <property type="evidence" value="ECO:0007669"/>
    <property type="project" value="UniProtKB-ARBA"/>
</dbReference>
<reference evidence="2 3" key="1">
    <citation type="journal article" date="2012" name="J. Bacteriol.">
        <title>Genome sequences for six rhodanobacter strains, isolated from soils and the terrestrial subsurface, with variable denitrification capabilities.</title>
        <authorList>
            <person name="Kostka J.E."/>
            <person name="Green S.J."/>
            <person name="Rishishwar L."/>
            <person name="Prakash O."/>
            <person name="Katz L.S."/>
            <person name="Marino-Ramirez L."/>
            <person name="Jordan I.K."/>
            <person name="Munk C."/>
            <person name="Ivanova N."/>
            <person name="Mikhailova N."/>
            <person name="Watson D.B."/>
            <person name="Brown S.D."/>
            <person name="Palumbo A.V."/>
            <person name="Brooks S.C."/>
        </authorList>
    </citation>
    <scope>NUCLEOTIDE SEQUENCE [LARGE SCALE GENOMIC DNA]</scope>
    <source>
        <strain evidence="3">Jip2T</strain>
    </source>
</reference>
<dbReference type="Proteomes" id="UP000004210">
    <property type="component" value="Unassembled WGS sequence"/>
</dbReference>
<dbReference type="InterPro" id="IPR025157">
    <property type="entry name" value="Hemagglutinin_rpt"/>
</dbReference>
<dbReference type="PATRIC" id="fig|1163408.3.peg.2821"/>
<feature type="region of interest" description="Disordered" evidence="1">
    <location>
        <begin position="235"/>
        <end position="256"/>
    </location>
</feature>
<evidence type="ECO:0000313" key="2">
    <source>
        <dbReference type="EMBL" id="EIL88055.1"/>
    </source>
</evidence>
<dbReference type="AlphaFoldDB" id="I4VLG4"/>
<protein>
    <submittedName>
        <fullName evidence="2">Exoprotein, adhesin or hemolysin</fullName>
    </submittedName>
</protein>
<evidence type="ECO:0000256" key="1">
    <source>
        <dbReference type="SAM" id="MobiDB-lite"/>
    </source>
</evidence>
<feature type="region of interest" description="Disordered" evidence="1">
    <location>
        <begin position="85"/>
        <end position="106"/>
    </location>
</feature>
<proteinExistence type="predicted"/>
<name>I4VLG4_9GAMM</name>
<evidence type="ECO:0000313" key="3">
    <source>
        <dbReference type="Proteomes" id="UP000004210"/>
    </source>
</evidence>
<sequence length="1161" mass="118281">SMSPYNSKSGNTQSAQQVVNETGTTIDAGQINVISQQGDITAESAQLTAQHDINVLASQGKIDLGTGEASQAWQNHQSGHQVGDLGGNGYSGTVGERQELHDQSGNQTWQSTLRTGLSSEQGDVNVVAHGDLTGQGVDIAGRDVTLVGRNVTLTPSADTAEQRQRDKMSQVGVTVALSGVAVQAAQAVDAAVDAHDRGDNRLAVLYAAEAYYGAKDAVNVAGGIDYGRAAQSATGNAATAAPPGGHPEDPNGSTGLVKVTVSIGSSHQSSNTSYQQQTQQGSTVTASRDVTIVATGDGTKGKDGYAANGDVVLQGTQIQAGRDATLAAARDINLTAGQDTTARDSANHSSSASIGVGFALGGEQNGFTIELAAAAARGKGNGDSATNHVTTVNAGDTLSLTSGRDTTLEGAQAYGNTILADIGRSLSLTSTQDTDHYKETYQSASAGLSLCIPPICYGSSSGGASYSQSNISNNYQSVTDQTGLAAGSGGFDIHVGDTTTLTGAALASTADPSRNLLDTGSLVVNDLHNSAHSSASQMGFSYSSSSSAASNLAGNAMGAALNMAIPQGGSDSSDTQSSIAQGTIIVRDNPDQDLSGIDRSATTLDGNGVSNDFDVDKIKEKQALGQAAGYVGMRAAGDLAKYEHDKAQADWLAAPQGSAAEADAKARLGQWSDGGTYKTILHGVVGAGIAALGGGDAAKGALGAAASEKASGVMQGYLIEHGYDPNTGTGKVLMELASTAIGGAAGGGAGAASALNGELYNRQLHDWEHKLAKELAAKSNGEYTWQEIEDAMRNSSYGSPDAPAVDFGMGDNVGKGELYAYTPPGTAEVIMSWSAFSQQGGTLDPGSSFTFPTSQNPGLYGYASDVMAVQNMPVLDRGAADFIASHMGDADIQSAYGSNFQSDYGNWQYSWAPKPQPITPVAPEGYTPTQQGVNGNNMTFYDTMLGRVVTIGVSGVCATAECAMKGGNFDMADPRTQQYLSDVGHAQLKFGATVTSVAAGGAWAALAKEGVVAGWMAYSGAGATSAGANAAAQYLSDGTVRTPDVLFAAATGTFGGWATRLPGWQAPVAMMMMNTGGAAANTMVDNVVYGENKDVGNAIFTSGLGTLSGYKIGNYMEGASVNPWAINAVGSALSEAVTRTAEDLIDDVKSKVEKKAGNENK</sequence>
<feature type="region of interest" description="Disordered" evidence="1">
    <location>
        <begin position="266"/>
        <end position="285"/>
    </location>
</feature>
<dbReference type="eggNOG" id="COG3210">
    <property type="taxonomic scope" value="Bacteria"/>
</dbReference>
<accession>I4VLG4</accession>
<organism evidence="2 3">
    <name type="scientific">Rhodanobacter fulvus Jip2</name>
    <dbReference type="NCBI Taxonomy" id="1163408"/>
    <lineage>
        <taxon>Bacteria</taxon>
        <taxon>Pseudomonadati</taxon>
        <taxon>Pseudomonadota</taxon>
        <taxon>Gammaproteobacteria</taxon>
        <taxon>Lysobacterales</taxon>
        <taxon>Rhodanobacteraceae</taxon>
        <taxon>Rhodanobacter</taxon>
    </lineage>
</organism>
<gene>
    <name evidence="2" type="ORF">UU9_13930</name>
</gene>
<dbReference type="RefSeq" id="WP_007082413.1">
    <property type="nucleotide sequence ID" value="NZ_AJXU01000064.1"/>
</dbReference>
<comment type="caution">
    <text evidence="2">The sequence shown here is derived from an EMBL/GenBank/DDBJ whole genome shotgun (WGS) entry which is preliminary data.</text>
</comment>
<feature type="non-terminal residue" evidence="2">
    <location>
        <position position="1"/>
    </location>
</feature>